<evidence type="ECO:0000256" key="11">
    <source>
        <dbReference type="ARBA" id="ARBA00023239"/>
    </source>
</evidence>
<evidence type="ECO:0000256" key="9">
    <source>
        <dbReference type="ARBA" id="ARBA00023140"/>
    </source>
</evidence>
<proteinExistence type="predicted"/>
<keyword evidence="4" id="KW-0276">Fatty acid metabolism</keyword>
<evidence type="ECO:0000256" key="8">
    <source>
        <dbReference type="ARBA" id="ARBA00023098"/>
    </source>
</evidence>
<comment type="catalytic activity">
    <reaction evidence="13">
        <text>a (3S)-3-hydroxyacyl-CoA + NAD(+) = a 3-oxoacyl-CoA + NADH + H(+)</text>
        <dbReference type="Rhea" id="RHEA:22432"/>
        <dbReference type="ChEBI" id="CHEBI:15378"/>
        <dbReference type="ChEBI" id="CHEBI:57318"/>
        <dbReference type="ChEBI" id="CHEBI:57540"/>
        <dbReference type="ChEBI" id="CHEBI:57945"/>
        <dbReference type="ChEBI" id="CHEBI:90726"/>
        <dbReference type="EC" id="1.1.1.35"/>
    </reaction>
</comment>
<keyword evidence="8" id="KW-0443">Lipid metabolism</keyword>
<dbReference type="Gene3D" id="1.10.1040.50">
    <property type="match status" value="1"/>
</dbReference>
<accession>A0ABT8ZLP2</accession>
<evidence type="ECO:0000259" key="14">
    <source>
        <dbReference type="Pfam" id="PF00725"/>
    </source>
</evidence>
<evidence type="ECO:0000259" key="15">
    <source>
        <dbReference type="Pfam" id="PF02737"/>
    </source>
</evidence>
<keyword evidence="7" id="KW-0520">NAD</keyword>
<dbReference type="InterPro" id="IPR006176">
    <property type="entry name" value="3-OHacyl-CoA_DH_NAD-bd"/>
</dbReference>
<dbReference type="SUPFAM" id="SSF48179">
    <property type="entry name" value="6-phosphogluconate dehydrogenase C-terminal domain-like"/>
    <property type="match status" value="2"/>
</dbReference>
<feature type="domain" description="3-hydroxyacyl-CoA dehydrogenase C-terminal" evidence="14">
    <location>
        <begin position="596"/>
        <end position="681"/>
    </location>
</feature>
<evidence type="ECO:0000256" key="1">
    <source>
        <dbReference type="ARBA" id="ARBA00004275"/>
    </source>
</evidence>
<keyword evidence="5" id="KW-0442">Lipid degradation</keyword>
<comment type="pathway">
    <text evidence="2">Lipid metabolism; fatty acid beta-oxidation.</text>
</comment>
<dbReference type="Pfam" id="PF00725">
    <property type="entry name" value="3HCDH"/>
    <property type="match status" value="2"/>
</dbReference>
<dbReference type="Gene3D" id="3.90.226.10">
    <property type="entry name" value="2-enoyl-CoA Hydratase, Chain A, domain 1"/>
    <property type="match status" value="1"/>
</dbReference>
<evidence type="ECO:0000313" key="16">
    <source>
        <dbReference type="EMBL" id="MDO7835459.1"/>
    </source>
</evidence>
<dbReference type="InterPro" id="IPR029045">
    <property type="entry name" value="ClpP/crotonase-like_dom_sf"/>
</dbReference>
<dbReference type="InterPro" id="IPR036291">
    <property type="entry name" value="NAD(P)-bd_dom_sf"/>
</dbReference>
<organism evidence="16 17">
    <name type="scientific">Sphingobium cyanobacteriorum</name>
    <dbReference type="NCBI Taxonomy" id="3063954"/>
    <lineage>
        <taxon>Bacteria</taxon>
        <taxon>Pseudomonadati</taxon>
        <taxon>Pseudomonadota</taxon>
        <taxon>Alphaproteobacteria</taxon>
        <taxon>Sphingomonadales</taxon>
        <taxon>Sphingomonadaceae</taxon>
        <taxon>Sphingobium</taxon>
    </lineage>
</organism>
<evidence type="ECO:0000256" key="5">
    <source>
        <dbReference type="ARBA" id="ARBA00022963"/>
    </source>
</evidence>
<dbReference type="Pfam" id="PF02737">
    <property type="entry name" value="3HCDH_N"/>
    <property type="match status" value="1"/>
</dbReference>
<comment type="caution">
    <text evidence="16">The sequence shown here is derived from an EMBL/GenBank/DDBJ whole genome shotgun (WGS) entry which is preliminary data.</text>
</comment>
<evidence type="ECO:0000256" key="3">
    <source>
        <dbReference type="ARBA" id="ARBA00011245"/>
    </source>
</evidence>
<evidence type="ECO:0000256" key="4">
    <source>
        <dbReference type="ARBA" id="ARBA00022832"/>
    </source>
</evidence>
<keyword evidence="17" id="KW-1185">Reference proteome</keyword>
<dbReference type="SUPFAM" id="SSF51735">
    <property type="entry name" value="NAD(P)-binding Rossmann-fold domains"/>
    <property type="match status" value="1"/>
</dbReference>
<dbReference type="CDD" id="cd06558">
    <property type="entry name" value="crotonase-like"/>
    <property type="match status" value="1"/>
</dbReference>
<evidence type="ECO:0000256" key="2">
    <source>
        <dbReference type="ARBA" id="ARBA00005005"/>
    </source>
</evidence>
<keyword evidence="12" id="KW-0511">Multifunctional enzyme</keyword>
<dbReference type="InterPro" id="IPR006108">
    <property type="entry name" value="3HC_DH_C"/>
</dbReference>
<dbReference type="Proteomes" id="UP001176471">
    <property type="component" value="Unassembled WGS sequence"/>
</dbReference>
<evidence type="ECO:0000256" key="6">
    <source>
        <dbReference type="ARBA" id="ARBA00023002"/>
    </source>
</evidence>
<comment type="subcellular location">
    <subcellularLocation>
        <location evidence="1">Peroxisome</location>
    </subcellularLocation>
</comment>
<evidence type="ECO:0000256" key="12">
    <source>
        <dbReference type="ARBA" id="ARBA00023268"/>
    </source>
</evidence>
<dbReference type="Gene3D" id="3.40.50.720">
    <property type="entry name" value="NAD(P)-binding Rossmann-like Domain"/>
    <property type="match status" value="1"/>
</dbReference>
<dbReference type="RefSeq" id="WP_304535890.1">
    <property type="nucleotide sequence ID" value="NZ_JAUQOM010000004.1"/>
</dbReference>
<name>A0ABT8ZLP2_9SPHN</name>
<dbReference type="InterPro" id="IPR008927">
    <property type="entry name" value="6-PGluconate_DH-like_C_sf"/>
</dbReference>
<dbReference type="InterPro" id="IPR001753">
    <property type="entry name" value="Enoyl-CoA_hydra/iso"/>
</dbReference>
<keyword evidence="9" id="KW-0576">Peroxisome</keyword>
<protein>
    <submittedName>
        <fullName evidence="16">3-hydroxyacyl-CoA dehydrogenase NAD-binding domain-containing protein</fullName>
    </submittedName>
</protein>
<gene>
    <name evidence="16" type="ORF">Q4610_10445</name>
</gene>
<comment type="subunit">
    <text evidence="3">Monomer.</text>
</comment>
<feature type="domain" description="3-hydroxyacyl-CoA dehydrogenase C-terminal" evidence="14">
    <location>
        <begin position="478"/>
        <end position="560"/>
    </location>
</feature>
<dbReference type="PANTHER" id="PTHR23309:SF49">
    <property type="entry name" value="PEROXISOMAL BIFUNCTIONAL ENZYME"/>
    <property type="match status" value="1"/>
</dbReference>
<dbReference type="Pfam" id="PF00378">
    <property type="entry name" value="ECH_1"/>
    <property type="match status" value="1"/>
</dbReference>
<evidence type="ECO:0000256" key="13">
    <source>
        <dbReference type="ARBA" id="ARBA00049556"/>
    </source>
</evidence>
<keyword evidence="10" id="KW-0413">Isomerase</keyword>
<evidence type="ECO:0000256" key="10">
    <source>
        <dbReference type="ARBA" id="ARBA00023235"/>
    </source>
</evidence>
<dbReference type="EMBL" id="JAUQOM010000004">
    <property type="protein sequence ID" value="MDO7835459.1"/>
    <property type="molecule type" value="Genomic_DNA"/>
</dbReference>
<evidence type="ECO:0000256" key="7">
    <source>
        <dbReference type="ARBA" id="ARBA00023027"/>
    </source>
</evidence>
<keyword evidence="6" id="KW-0560">Oxidoreductase</keyword>
<reference evidence="16" key="1">
    <citation type="submission" date="2023-07" db="EMBL/GenBank/DDBJ databases">
        <title>Bacterial whole genome sequence for Sphingobium sp. HBC34.</title>
        <authorList>
            <person name="Le V."/>
            <person name="Ko S.-R."/>
            <person name="Ahn C.-Y."/>
            <person name="Oh H.-M."/>
        </authorList>
    </citation>
    <scope>NUCLEOTIDE SEQUENCE</scope>
    <source>
        <strain evidence="16">HBC34</strain>
    </source>
</reference>
<dbReference type="SUPFAM" id="SSF52096">
    <property type="entry name" value="ClpP/crotonase"/>
    <property type="match status" value="1"/>
</dbReference>
<evidence type="ECO:0000313" key="17">
    <source>
        <dbReference type="Proteomes" id="UP001176471"/>
    </source>
</evidence>
<sequence>MTNVASLTVEDGIGILTIDSPPVNALGINVRRALHDGFNSLAADNAVKAIVLICGGRTFFAGADISEFGSEPVRPHLGDVFEAIENVGKPVVAAIHGTALGGGLETALICNYRIAVPSAKVGLPEVNLGLLPGAGGTQRLPRIVGPEIALDLIISGRPISAKQALEYGVIDALAEEGTLREDAIAFARTVADKPPVRVRDRDDKVAPYRGKPELFSEFRKKNARAFRGFKAPENIIKAIEAAVELPFDEGIEREMELFLELEPSIESQAQRYAFFGERETSKIPDVPSSTPTIPVKSVGVIGAGTMGGGITMNFLNVGIPVTLVEMNQAALDRGVAVIRKNYENSAKKGKLTIEQVEKRMALVNPVIGIEALSDVDLVIEAVFEEMAIKKEIFSKLDRIAKQGAILATNTSFLDIDEIAAVTGRPEWVIGLHFFSPANVMRLLEVVRGEKTSIEVIATGMKLARQIGKVPVLSRVCWGFIANRIMAKRAIQGDALILEGPTPQEVDKVIYDYGFAMGPFQMSDLVGLDVIGRDSAERTVAGDLVKLDRLGQKKNGGYYDYDESRKATPSPVAAEIIADFAKAKGIENKGKQSDEEILARLLYPVVNEGAKLLDEGIALRASDIDMASILGYNWPVYTGGPMFWADTVGLPKIVAKLREYEAKYGAEFTASPLLVKLAEEGKSFTRG</sequence>
<keyword evidence="11" id="KW-0456">Lyase</keyword>
<feature type="domain" description="3-hydroxyacyl-CoA dehydrogenase NAD binding" evidence="15">
    <location>
        <begin position="298"/>
        <end position="473"/>
    </location>
</feature>
<dbReference type="PANTHER" id="PTHR23309">
    <property type="entry name" value="3-HYDROXYACYL-COA DEHYROGENASE"/>
    <property type="match status" value="1"/>
</dbReference>